<dbReference type="PANTHER" id="PTHR37984:SF8">
    <property type="entry name" value="CCHC-TYPE DOMAIN-CONTAINING PROTEIN"/>
    <property type="match status" value="1"/>
</dbReference>
<dbReference type="GO" id="GO:0015074">
    <property type="term" value="P:DNA integration"/>
    <property type="evidence" value="ECO:0007669"/>
    <property type="project" value="InterPro"/>
</dbReference>
<dbReference type="Gene3D" id="3.30.70.270">
    <property type="match status" value="1"/>
</dbReference>
<keyword evidence="5" id="KW-1185">Reference proteome</keyword>
<dbReference type="InterPro" id="IPR043502">
    <property type="entry name" value="DNA/RNA_pol_sf"/>
</dbReference>
<reference evidence="4 5" key="1">
    <citation type="submission" date="2019-01" db="EMBL/GenBank/DDBJ databases">
        <authorList>
            <person name="Sayadi A."/>
        </authorList>
    </citation>
    <scope>NUCLEOTIDE SEQUENCE [LARGE SCALE GENOMIC DNA]</scope>
</reference>
<accession>A0A653D0T8</accession>
<sequence>MAKYLSKFVPNMSKITAPLRELTRQNVCFDWVDEHETSFTQLKHLLTQAPVLSYFDPSKSIEIETDSSKDGLGACLLQDGHPIAFASRSLNTTEQKYAQIEKEMLAIVFAVQKFHFFIYGLKNVRINSDHKPLEVIFKKDLASISPRLQRMRLRLLNYDLCVVYKPGKYLYIADTLSRAFLCEKGQKSDREFNFAVHSVIKNIPMSDERKTQFRNETKNDPQLQVIADYCVNGWPNNKHTLCEFAKHFFKIKDSLTFADGLLLFCDKVVVPYSLRHEMLKLLHEGHIGIEKSKARARQVFYWPGLNEDIETFNKKCKICESNARRQQKESLMLYPIAERPWERLGLDIFSYGDKCYLVIFDSFSNWLEVSRLKDKSSSSIIKALKKVFCVFGSPDMISCDNVPFNSLYFREFAKEWNFKILFRSPNYPRSNGLAEKGVDIGKKIVKNALKGNGDIEISLLQYRNSPLKHIGYSPSQLLMSRICKTKIPISSDLLKPKLCENVQDKLKNRHNVYNKYYNRSARDLQPLEANTDVTVYNHVQKEWEPGRIVTEHNSPRSYLVENQFGDTVRRNRVDLRRSLNEFNPTSGECDDAQVVLDATDTCNSDNSHDESGRHSNHSQRPEVT</sequence>
<evidence type="ECO:0000256" key="1">
    <source>
        <dbReference type="ARBA" id="ARBA00012493"/>
    </source>
</evidence>
<evidence type="ECO:0000313" key="5">
    <source>
        <dbReference type="Proteomes" id="UP000410492"/>
    </source>
</evidence>
<dbReference type="SUPFAM" id="SSF53098">
    <property type="entry name" value="Ribonuclease H-like"/>
    <property type="match status" value="1"/>
</dbReference>
<dbReference type="OrthoDB" id="6760484at2759"/>
<feature type="domain" description="Integrase catalytic" evidence="3">
    <location>
        <begin position="336"/>
        <end position="534"/>
    </location>
</feature>
<dbReference type="EMBL" id="CAACVG010009398">
    <property type="protein sequence ID" value="VEN53148.1"/>
    <property type="molecule type" value="Genomic_DNA"/>
</dbReference>
<protein>
    <recommendedName>
        <fullName evidence="1">RNA-directed DNA polymerase</fullName>
        <ecNumber evidence="1">2.7.7.49</ecNumber>
    </recommendedName>
</protein>
<dbReference type="GO" id="GO:0003676">
    <property type="term" value="F:nucleic acid binding"/>
    <property type="evidence" value="ECO:0007669"/>
    <property type="project" value="InterPro"/>
</dbReference>
<feature type="compositionally biased region" description="Basic and acidic residues" evidence="2">
    <location>
        <begin position="606"/>
        <end position="624"/>
    </location>
</feature>
<dbReference type="Gene3D" id="3.30.420.10">
    <property type="entry name" value="Ribonuclease H-like superfamily/Ribonuclease H"/>
    <property type="match status" value="1"/>
</dbReference>
<dbReference type="SUPFAM" id="SSF56672">
    <property type="entry name" value="DNA/RNA polymerases"/>
    <property type="match status" value="1"/>
</dbReference>
<dbReference type="InterPro" id="IPR001584">
    <property type="entry name" value="Integrase_cat-core"/>
</dbReference>
<dbReference type="Gene3D" id="1.10.340.70">
    <property type="match status" value="1"/>
</dbReference>
<name>A0A653D0T8_CALMS</name>
<dbReference type="AlphaFoldDB" id="A0A653D0T8"/>
<evidence type="ECO:0000313" key="4">
    <source>
        <dbReference type="EMBL" id="VEN53148.1"/>
    </source>
</evidence>
<dbReference type="GO" id="GO:0003964">
    <property type="term" value="F:RNA-directed DNA polymerase activity"/>
    <property type="evidence" value="ECO:0007669"/>
    <property type="project" value="UniProtKB-EC"/>
</dbReference>
<organism evidence="4 5">
    <name type="scientific">Callosobruchus maculatus</name>
    <name type="common">Southern cowpea weevil</name>
    <name type="synonym">Pulse bruchid</name>
    <dbReference type="NCBI Taxonomy" id="64391"/>
    <lineage>
        <taxon>Eukaryota</taxon>
        <taxon>Metazoa</taxon>
        <taxon>Ecdysozoa</taxon>
        <taxon>Arthropoda</taxon>
        <taxon>Hexapoda</taxon>
        <taxon>Insecta</taxon>
        <taxon>Pterygota</taxon>
        <taxon>Neoptera</taxon>
        <taxon>Endopterygota</taxon>
        <taxon>Coleoptera</taxon>
        <taxon>Polyphaga</taxon>
        <taxon>Cucujiformia</taxon>
        <taxon>Chrysomeloidea</taxon>
        <taxon>Chrysomelidae</taxon>
        <taxon>Bruchinae</taxon>
        <taxon>Bruchini</taxon>
        <taxon>Callosobruchus</taxon>
    </lineage>
</organism>
<dbReference type="Pfam" id="PF17919">
    <property type="entry name" value="RT_RNaseH_2"/>
    <property type="match status" value="1"/>
</dbReference>
<dbReference type="CDD" id="cd09274">
    <property type="entry name" value="RNase_HI_RT_Ty3"/>
    <property type="match status" value="1"/>
</dbReference>
<dbReference type="EC" id="2.7.7.49" evidence="1"/>
<dbReference type="InterPro" id="IPR041577">
    <property type="entry name" value="RT_RNaseH_2"/>
</dbReference>
<dbReference type="InterPro" id="IPR036397">
    <property type="entry name" value="RNaseH_sf"/>
</dbReference>
<dbReference type="InterPro" id="IPR043128">
    <property type="entry name" value="Rev_trsase/Diguanyl_cyclase"/>
</dbReference>
<dbReference type="Pfam" id="PF17921">
    <property type="entry name" value="Integrase_H2C2"/>
    <property type="match status" value="1"/>
</dbReference>
<dbReference type="GO" id="GO:0042575">
    <property type="term" value="C:DNA polymerase complex"/>
    <property type="evidence" value="ECO:0007669"/>
    <property type="project" value="UniProtKB-ARBA"/>
</dbReference>
<dbReference type="FunFam" id="1.10.340.70:FF:000003">
    <property type="entry name" value="Protein CBG25708"/>
    <property type="match status" value="1"/>
</dbReference>
<feature type="region of interest" description="Disordered" evidence="2">
    <location>
        <begin position="600"/>
        <end position="624"/>
    </location>
</feature>
<dbReference type="PROSITE" id="PS50994">
    <property type="entry name" value="INTEGRASE"/>
    <property type="match status" value="1"/>
</dbReference>
<dbReference type="FunFam" id="3.30.420.10:FF:000063">
    <property type="entry name" value="Retrovirus-related Pol polyprotein from transposon 297-like Protein"/>
    <property type="match status" value="1"/>
</dbReference>
<evidence type="ECO:0000259" key="3">
    <source>
        <dbReference type="PROSITE" id="PS50994"/>
    </source>
</evidence>
<proteinExistence type="predicted"/>
<dbReference type="Proteomes" id="UP000410492">
    <property type="component" value="Unassembled WGS sequence"/>
</dbReference>
<evidence type="ECO:0000256" key="2">
    <source>
        <dbReference type="SAM" id="MobiDB-lite"/>
    </source>
</evidence>
<gene>
    <name evidence="4" type="ORF">CALMAC_LOCUS13050</name>
</gene>
<dbReference type="InterPro" id="IPR050951">
    <property type="entry name" value="Retrovirus_Pol_polyprotein"/>
</dbReference>
<dbReference type="PANTHER" id="PTHR37984">
    <property type="entry name" value="PROTEIN CBG26694"/>
    <property type="match status" value="1"/>
</dbReference>
<dbReference type="InterPro" id="IPR012337">
    <property type="entry name" value="RNaseH-like_sf"/>
</dbReference>
<dbReference type="InterPro" id="IPR041588">
    <property type="entry name" value="Integrase_H2C2"/>
</dbReference>